<dbReference type="EMBL" id="JALNTZ010000007">
    <property type="protein sequence ID" value="KAJ3644624.1"/>
    <property type="molecule type" value="Genomic_DNA"/>
</dbReference>
<proteinExistence type="predicted"/>
<name>A0AA38I0Z5_9CUCU</name>
<keyword evidence="3" id="KW-1185">Reference proteome</keyword>
<dbReference type="AlphaFoldDB" id="A0AA38I0Z5"/>
<evidence type="ECO:0000313" key="3">
    <source>
        <dbReference type="Proteomes" id="UP001168821"/>
    </source>
</evidence>
<protein>
    <submittedName>
        <fullName evidence="2">Uncharacterized protein</fullName>
    </submittedName>
</protein>
<reference evidence="2" key="1">
    <citation type="journal article" date="2023" name="G3 (Bethesda)">
        <title>Whole genome assemblies of Zophobas morio and Tenebrio molitor.</title>
        <authorList>
            <person name="Kaur S."/>
            <person name="Stinson S.A."/>
            <person name="diCenzo G.C."/>
        </authorList>
    </citation>
    <scope>NUCLEOTIDE SEQUENCE</scope>
    <source>
        <strain evidence="2">QUZm001</strain>
    </source>
</reference>
<accession>A0AA38I0Z5</accession>
<organism evidence="2 3">
    <name type="scientific">Zophobas morio</name>
    <dbReference type="NCBI Taxonomy" id="2755281"/>
    <lineage>
        <taxon>Eukaryota</taxon>
        <taxon>Metazoa</taxon>
        <taxon>Ecdysozoa</taxon>
        <taxon>Arthropoda</taxon>
        <taxon>Hexapoda</taxon>
        <taxon>Insecta</taxon>
        <taxon>Pterygota</taxon>
        <taxon>Neoptera</taxon>
        <taxon>Endopterygota</taxon>
        <taxon>Coleoptera</taxon>
        <taxon>Polyphaga</taxon>
        <taxon>Cucujiformia</taxon>
        <taxon>Tenebrionidae</taxon>
        <taxon>Zophobas</taxon>
    </lineage>
</organism>
<gene>
    <name evidence="2" type="ORF">Zmor_022342</name>
</gene>
<feature type="region of interest" description="Disordered" evidence="1">
    <location>
        <begin position="67"/>
        <end position="91"/>
    </location>
</feature>
<dbReference type="Proteomes" id="UP001168821">
    <property type="component" value="Unassembled WGS sequence"/>
</dbReference>
<comment type="caution">
    <text evidence="2">The sequence shown here is derived from an EMBL/GenBank/DDBJ whole genome shotgun (WGS) entry which is preliminary data.</text>
</comment>
<sequence>MIRTHYVIIRRTVPKGRRNPCPNNLQPLFFSNKCVAFDCFRYGPSNPAKYLHLAAFAPDRAHLLSPSLEKRGIAKGQRSPSRSKHTESASPSLYPHTFAFVFSSRPAVMPCSAYVSTGRSRKRTCSPALQRDFGHQVQ</sequence>
<evidence type="ECO:0000256" key="1">
    <source>
        <dbReference type="SAM" id="MobiDB-lite"/>
    </source>
</evidence>
<evidence type="ECO:0000313" key="2">
    <source>
        <dbReference type="EMBL" id="KAJ3644624.1"/>
    </source>
</evidence>